<name>A0A239C597_9BACT</name>
<evidence type="ECO:0000259" key="1">
    <source>
        <dbReference type="Pfam" id="PF14361"/>
    </source>
</evidence>
<sequence>MGLHEAIAERKDELAGKWADLILATYPAETQVVWRKNRDAFTNPVGHSILDSTAKLIPLLLEWNDAEAVARALDMIVKIRAVQDFSPSQAISFVFLLKKLLRQEFAESLASRGELAELLAFETRVDNLAVMAFDLYVASRDQVARMRVEEVKRAHKNIVRRANLMKSDVAAPKAV</sequence>
<gene>
    <name evidence="2" type="ORF">SAMN04488503_2948</name>
</gene>
<accession>A0A239C597</accession>
<dbReference type="Pfam" id="PF14361">
    <property type="entry name" value="RsbRD_N"/>
    <property type="match status" value="1"/>
</dbReference>
<dbReference type="RefSeq" id="WP_089275146.1">
    <property type="nucleotide sequence ID" value="NZ_FZOC01000007.1"/>
</dbReference>
<dbReference type="AlphaFoldDB" id="A0A239C597"/>
<dbReference type="Proteomes" id="UP000198324">
    <property type="component" value="Unassembled WGS sequence"/>
</dbReference>
<dbReference type="EMBL" id="FZOC01000007">
    <property type="protein sequence ID" value="SNS15072.1"/>
    <property type="molecule type" value="Genomic_DNA"/>
</dbReference>
<proteinExistence type="predicted"/>
<keyword evidence="3" id="KW-1185">Reference proteome</keyword>
<dbReference type="OrthoDB" id="1724246at2"/>
<feature type="domain" description="RsbT co-antagonist protein RsbRD N-terminal" evidence="1">
    <location>
        <begin position="12"/>
        <end position="150"/>
    </location>
</feature>
<reference evidence="2 3" key="1">
    <citation type="submission" date="2017-06" db="EMBL/GenBank/DDBJ databases">
        <authorList>
            <person name="Kim H.J."/>
            <person name="Triplett B.A."/>
        </authorList>
    </citation>
    <scope>NUCLEOTIDE SEQUENCE [LARGE SCALE GENOMIC DNA]</scope>
    <source>
        <strain evidence="2 3">DSM 13116</strain>
    </source>
</reference>
<dbReference type="InterPro" id="IPR025751">
    <property type="entry name" value="RsbRD_N_dom"/>
</dbReference>
<organism evidence="2 3">
    <name type="scientific">Humidesulfovibrio mexicanus</name>
    <dbReference type="NCBI Taxonomy" id="147047"/>
    <lineage>
        <taxon>Bacteria</taxon>
        <taxon>Pseudomonadati</taxon>
        <taxon>Thermodesulfobacteriota</taxon>
        <taxon>Desulfovibrionia</taxon>
        <taxon>Desulfovibrionales</taxon>
        <taxon>Desulfovibrionaceae</taxon>
        <taxon>Humidesulfovibrio</taxon>
    </lineage>
</organism>
<evidence type="ECO:0000313" key="3">
    <source>
        <dbReference type="Proteomes" id="UP000198324"/>
    </source>
</evidence>
<protein>
    <submittedName>
        <fullName evidence="2">RsbT co-antagonist protein rsbRD N-terminal domain-containing protein</fullName>
    </submittedName>
</protein>
<evidence type="ECO:0000313" key="2">
    <source>
        <dbReference type="EMBL" id="SNS15072.1"/>
    </source>
</evidence>